<gene>
    <name evidence="2" type="ORF">BBG48_005275</name>
</gene>
<organism evidence="2 3">
    <name type="scientific">Criibacterium bergeronii</name>
    <dbReference type="NCBI Taxonomy" id="1871336"/>
    <lineage>
        <taxon>Bacteria</taxon>
        <taxon>Bacillati</taxon>
        <taxon>Bacillota</taxon>
        <taxon>Clostridia</taxon>
        <taxon>Peptostreptococcales</taxon>
        <taxon>Filifactoraceae</taxon>
        <taxon>Criibacterium</taxon>
    </lineage>
</organism>
<name>A0A371ILH7_9FIRM</name>
<dbReference type="PANTHER" id="PTHR30619:SF7">
    <property type="entry name" value="BETA-LACTAMASE DOMAIN PROTEIN"/>
    <property type="match status" value="1"/>
</dbReference>
<comment type="caution">
    <text evidence="2">The sequence shown here is derived from an EMBL/GenBank/DDBJ whole genome shotgun (WGS) entry which is preliminary data.</text>
</comment>
<dbReference type="PANTHER" id="PTHR30619">
    <property type="entry name" value="DNA INTERNALIZATION/COMPETENCE PROTEIN COMEC/REC2"/>
    <property type="match status" value="1"/>
</dbReference>
<evidence type="ECO:0000313" key="3">
    <source>
        <dbReference type="Proteomes" id="UP000093352"/>
    </source>
</evidence>
<dbReference type="InterPro" id="IPR035681">
    <property type="entry name" value="ComA-like_MBL"/>
</dbReference>
<dbReference type="EMBL" id="MBEW02000008">
    <property type="protein sequence ID" value="RDY21341.1"/>
    <property type="molecule type" value="Genomic_DNA"/>
</dbReference>
<dbReference type="Pfam" id="PF00753">
    <property type="entry name" value="Lactamase_B"/>
    <property type="match status" value="1"/>
</dbReference>
<feature type="domain" description="Metallo-beta-lactamase" evidence="1">
    <location>
        <begin position="42"/>
        <end position="237"/>
    </location>
</feature>
<dbReference type="AlphaFoldDB" id="A0A371ILH7"/>
<evidence type="ECO:0000259" key="1">
    <source>
        <dbReference type="SMART" id="SM00849"/>
    </source>
</evidence>
<evidence type="ECO:0000313" key="2">
    <source>
        <dbReference type="EMBL" id="RDY21341.1"/>
    </source>
</evidence>
<dbReference type="CDD" id="cd07731">
    <property type="entry name" value="ComA-like_MBL-fold"/>
    <property type="match status" value="1"/>
</dbReference>
<sequence length="285" mass="31933">MNNKTKLILILILASFLLYTYNFIYRIFSPPHLEVHFIDVGQGDSTLIIADDGKTMLIDSGLDVMSDRLIGYISNLNIKKIDYLIATHADADHIGAMDKIVDYFDIGYFSMPIFQSNSIEYKELADSLSKKNIKLTPIQRKDSFTMDNLKFTVLNPDGNNLSSDTNSQSIVLKMDYGNVSMMFMGDAGIAIEDEILSAFPNIKADVLKLGHHGSSTSSSEYFVKRIAPKFAVISCGIDNKYNHPSQIVLNVIKKHNIGYFRTDKQGSIVLKVHNSKISSNIKPIY</sequence>
<dbReference type="RefSeq" id="WP_068913423.1">
    <property type="nucleotide sequence ID" value="NZ_MBEW02000008.1"/>
</dbReference>
<dbReference type="InterPro" id="IPR052159">
    <property type="entry name" value="Competence_DNA_uptake"/>
</dbReference>
<dbReference type="STRING" id="1871336.BBG48_10505"/>
<dbReference type="SUPFAM" id="SSF56281">
    <property type="entry name" value="Metallo-hydrolase/oxidoreductase"/>
    <property type="match status" value="1"/>
</dbReference>
<dbReference type="Gene3D" id="3.60.15.10">
    <property type="entry name" value="Ribonuclease Z/Hydroxyacylglutathione hydrolase-like"/>
    <property type="match status" value="1"/>
</dbReference>
<protein>
    <submittedName>
        <fullName evidence="2">MBL fold metallo-hydrolase</fullName>
    </submittedName>
</protein>
<proteinExistence type="predicted"/>
<accession>A0A371ILH7</accession>
<dbReference type="InterPro" id="IPR036866">
    <property type="entry name" value="RibonucZ/Hydroxyglut_hydro"/>
</dbReference>
<reference evidence="2 3" key="1">
    <citation type="journal article" date="2016" name="Genome Announc.">
        <title>Draft Genome Sequence of Criibacterium bergeronii gen. nov., sp. nov., Strain CCRI-22567T, Isolated from a Vaginal Sample from a Woman with Bacterial Vaginosis.</title>
        <authorList>
            <person name="Maheux A.F."/>
            <person name="Berube E."/>
            <person name="Boudreau D.K."/>
            <person name="Raymond F."/>
            <person name="Corbeil J."/>
            <person name="Roy P.H."/>
            <person name="Boissinot M."/>
            <person name="Omar R.F."/>
        </authorList>
    </citation>
    <scope>NUCLEOTIDE SEQUENCE [LARGE SCALE GENOMIC DNA]</scope>
    <source>
        <strain evidence="2 3">CCRI-22567</strain>
    </source>
</reference>
<dbReference type="SMART" id="SM00849">
    <property type="entry name" value="Lactamase_B"/>
    <property type="match status" value="1"/>
</dbReference>
<keyword evidence="3" id="KW-1185">Reference proteome</keyword>
<dbReference type="Proteomes" id="UP000093352">
    <property type="component" value="Unassembled WGS sequence"/>
</dbReference>
<dbReference type="InterPro" id="IPR001279">
    <property type="entry name" value="Metallo-B-lactamas"/>
</dbReference>
<dbReference type="GO" id="GO:0016787">
    <property type="term" value="F:hydrolase activity"/>
    <property type="evidence" value="ECO:0007669"/>
    <property type="project" value="UniProtKB-KW"/>
</dbReference>